<evidence type="ECO:0000313" key="3">
    <source>
        <dbReference type="Proteomes" id="UP000636479"/>
    </source>
</evidence>
<dbReference type="RefSeq" id="XP_037215265.1">
    <property type="nucleotide sequence ID" value="XM_037368339.1"/>
</dbReference>
<name>A0A8H6S5L2_9AGAR</name>
<feature type="region of interest" description="Disordered" evidence="1">
    <location>
        <begin position="1"/>
        <end position="41"/>
    </location>
</feature>
<feature type="region of interest" description="Disordered" evidence="1">
    <location>
        <begin position="333"/>
        <end position="352"/>
    </location>
</feature>
<dbReference type="GeneID" id="59350855"/>
<dbReference type="EMBL" id="JACAZF010000011">
    <property type="protein sequence ID" value="KAF7292837.1"/>
    <property type="molecule type" value="Genomic_DNA"/>
</dbReference>
<organism evidence="2 3">
    <name type="scientific">Mycena indigotica</name>
    <dbReference type="NCBI Taxonomy" id="2126181"/>
    <lineage>
        <taxon>Eukaryota</taxon>
        <taxon>Fungi</taxon>
        <taxon>Dikarya</taxon>
        <taxon>Basidiomycota</taxon>
        <taxon>Agaricomycotina</taxon>
        <taxon>Agaricomycetes</taxon>
        <taxon>Agaricomycetidae</taxon>
        <taxon>Agaricales</taxon>
        <taxon>Marasmiineae</taxon>
        <taxon>Mycenaceae</taxon>
        <taxon>Mycena</taxon>
    </lineage>
</organism>
<sequence length="1238" mass="139939">MHLPHLLKELSEKSHKERSTPSSTPPPPPPPITPPIELPIPHDELSVSLRDAWNSADTDPKQSKADKLLQKTENGITNAMAAEAKAIVVVGAVKTGINVVGGLEDIEKGIHTLMEGMPVLMSALDEVAKLHPFIGVAVMAFKAVWALEMKRRQNDQKILALHVEMKDMMGVLIQLKFVKDADAPAPDGSTIKGRMQVIIENTAKDIKACANACDTYIKKKLIVKVLKGPIWEGKLAAFAGTFTKRRSEFEFAMSIHTALGVDAANHVIGLVDETTQAINQKMDLMMKIFSHIMSPEEKEMSRLVDQKGGLACLDNDKALKELNDLENKSFGAHRANGSKLGSNGGDLDDLKDELHANPDQAIAANMEQFSRKFAVQQRQIIDELSRVVERQGDRIIGAVLAGPGDRIIDPNVHAVWKEMGWKGSVKTRHLVMALRDHFQEDRKNHHSANNDEESIPLLAAEDEWTLEYIDVVHLQAISEAFDGDASGFVTVAEVNAFTMARPLDWSLPRWIAYWSLGHYQAMQDYGHRIYKLFDKLFAILPRLLPANKSGANDYLSTAYRGLHTVVKSLNYIDINYRLQERFKSYVASEEERIKGNLEAVKYDIDASDTFELVMGEGRLEKYLLPTIYLLLEKHLQIFRVCQNHVIHPDELWDATDTVRRLLSAVRDRTDLLKSIFKQQKFDVSQQFNSFSGGLYAYMNDEELLWAAKIVQDTEFDDYTFEESSESPLPPLEEILNYPVDADNLDDIVYSAPPVEVMDEPQTDLLPGLVQLFSQRWHGFLYTSASVKYPASTMISLTFVPTSHDNRVQGFAASDRVNRYDFKVVGECHTENIGNIITFQRTFSSRLPAQYFNGSWNAETSTLKGTFGFEEDISTHFGVFVFKQAAPEYVCFMPAPAELEPQAMEGDNTSGESTKPRALWSFAISAVLFQVQRDRWSWSFFKERRNNRKRFIELYIRSQEGSNTFGRNLSNEEREELWRLKKSFTNHDSRFYYSLAEMQIRAMTNHGTHCDNCGGIIGGARLSCLVCQMKDTWNTVDFDDSPSCIAARVNRDDMQKPHLPHHDLIKLRRVLHARDFGKSFRNAKAALETARGIFKAAGFQTTDNSEPVSTPNGQGPKCANCAKRLTMPCWFCVQCTEETFICWECDGKGESHISSLRERGHDFLAHDLVRVQAAVEDKALTVEERIGVLFKAHEKMVEARLTQIEKTVEVRMTQVEERMAEQMARVERLLEQLVANTSR</sequence>
<dbReference type="OrthoDB" id="2122982at2759"/>
<gene>
    <name evidence="2" type="ORF">MIND_01182700</name>
</gene>
<protein>
    <submittedName>
        <fullName evidence="2">VPS13 domain-containing protein</fullName>
    </submittedName>
</protein>
<keyword evidence="3" id="KW-1185">Reference proteome</keyword>
<proteinExistence type="predicted"/>
<accession>A0A8H6S5L2</accession>
<dbReference type="Proteomes" id="UP000636479">
    <property type="component" value="Unassembled WGS sequence"/>
</dbReference>
<feature type="compositionally biased region" description="Pro residues" evidence="1">
    <location>
        <begin position="23"/>
        <end position="38"/>
    </location>
</feature>
<evidence type="ECO:0000313" key="2">
    <source>
        <dbReference type="EMBL" id="KAF7292837.1"/>
    </source>
</evidence>
<dbReference type="AlphaFoldDB" id="A0A8H6S5L2"/>
<reference evidence="2" key="1">
    <citation type="submission" date="2020-05" db="EMBL/GenBank/DDBJ databases">
        <title>Mycena genomes resolve the evolution of fungal bioluminescence.</title>
        <authorList>
            <person name="Tsai I.J."/>
        </authorList>
    </citation>
    <scope>NUCLEOTIDE SEQUENCE</scope>
    <source>
        <strain evidence="2">171206Taipei</strain>
    </source>
</reference>
<dbReference type="PROSITE" id="PS00018">
    <property type="entry name" value="EF_HAND_1"/>
    <property type="match status" value="1"/>
</dbReference>
<evidence type="ECO:0000256" key="1">
    <source>
        <dbReference type="SAM" id="MobiDB-lite"/>
    </source>
</evidence>
<feature type="compositionally biased region" description="Basic and acidic residues" evidence="1">
    <location>
        <begin position="1"/>
        <end position="19"/>
    </location>
</feature>
<comment type="caution">
    <text evidence="2">The sequence shown here is derived from an EMBL/GenBank/DDBJ whole genome shotgun (WGS) entry which is preliminary data.</text>
</comment>
<dbReference type="InterPro" id="IPR018247">
    <property type="entry name" value="EF_Hand_1_Ca_BS"/>
</dbReference>